<comment type="caution">
    <text evidence="1">The sequence shown here is derived from an EMBL/GenBank/DDBJ whole genome shotgun (WGS) entry which is preliminary data.</text>
</comment>
<sequence length="251" mass="27653">MREVLVRGVSSSRGSKTITLASPTPEKILIPMPWVVEVSSSASGSERIELVETGESPECFVAEVVESSPSILSIPSLSHEGADILRAGAISLWSWTCTRLEAKSPDMILKEEAEVMSTFQVLARLGLEVVPDLQGKLQAFFQMAREVVSLLAVACQDDFFEMSREMVLLAMSSEDLALRRHGEVQEVAMLESEAATLEARARDSWVHAQERRSVVTQLDLEHFSTHSYLRGEHSSRAGQTLGIFIFGVRSC</sequence>
<name>A0AAV3QRX9_LITER</name>
<keyword evidence="2" id="KW-1185">Reference proteome</keyword>
<evidence type="ECO:0000313" key="1">
    <source>
        <dbReference type="EMBL" id="GAA0166305.1"/>
    </source>
</evidence>
<proteinExistence type="predicted"/>
<dbReference type="AlphaFoldDB" id="A0AAV3QRX9"/>
<organism evidence="1 2">
    <name type="scientific">Lithospermum erythrorhizon</name>
    <name type="common">Purple gromwell</name>
    <name type="synonym">Lithospermum officinale var. erythrorhizon</name>
    <dbReference type="NCBI Taxonomy" id="34254"/>
    <lineage>
        <taxon>Eukaryota</taxon>
        <taxon>Viridiplantae</taxon>
        <taxon>Streptophyta</taxon>
        <taxon>Embryophyta</taxon>
        <taxon>Tracheophyta</taxon>
        <taxon>Spermatophyta</taxon>
        <taxon>Magnoliopsida</taxon>
        <taxon>eudicotyledons</taxon>
        <taxon>Gunneridae</taxon>
        <taxon>Pentapetalae</taxon>
        <taxon>asterids</taxon>
        <taxon>lamiids</taxon>
        <taxon>Boraginales</taxon>
        <taxon>Boraginaceae</taxon>
        <taxon>Boraginoideae</taxon>
        <taxon>Lithospermeae</taxon>
        <taxon>Lithospermum</taxon>
    </lineage>
</organism>
<dbReference type="EMBL" id="BAABME010022662">
    <property type="protein sequence ID" value="GAA0166305.1"/>
    <property type="molecule type" value="Genomic_DNA"/>
</dbReference>
<protein>
    <submittedName>
        <fullName evidence="1">Uncharacterized protein</fullName>
    </submittedName>
</protein>
<accession>A0AAV3QRX9</accession>
<gene>
    <name evidence="1" type="ORF">LIER_40164</name>
</gene>
<evidence type="ECO:0000313" key="2">
    <source>
        <dbReference type="Proteomes" id="UP001454036"/>
    </source>
</evidence>
<reference evidence="1 2" key="1">
    <citation type="submission" date="2024-01" db="EMBL/GenBank/DDBJ databases">
        <title>The complete chloroplast genome sequence of Lithospermum erythrorhizon: insights into the phylogenetic relationship among Boraginaceae species and the maternal lineages of purple gromwells.</title>
        <authorList>
            <person name="Okada T."/>
            <person name="Watanabe K."/>
        </authorList>
    </citation>
    <scope>NUCLEOTIDE SEQUENCE [LARGE SCALE GENOMIC DNA]</scope>
</reference>
<dbReference type="Proteomes" id="UP001454036">
    <property type="component" value="Unassembled WGS sequence"/>
</dbReference>